<dbReference type="PROSITE" id="PS51257">
    <property type="entry name" value="PROKAR_LIPOPROTEIN"/>
    <property type="match status" value="1"/>
</dbReference>
<feature type="transmembrane region" description="Helical" evidence="6">
    <location>
        <begin position="156"/>
        <end position="178"/>
    </location>
</feature>
<evidence type="ECO:0000313" key="8">
    <source>
        <dbReference type="Proteomes" id="UP001642484"/>
    </source>
</evidence>
<protein>
    <submittedName>
        <fullName evidence="7">Uncharacterized protein</fullName>
    </submittedName>
</protein>
<sequence length="316" mass="35663">MAVRTQLSNTSLTSSCRNITSPNDSNLWHGDCCKEKIQEVRWLGNFEEVPEYQRKPYIHWYYRLEAPRMRHFWRVHNELGNMWTHLFAAAVTLIRFRSWWQCEPTQDATAAPSLVWTRQTYAAGVATFFFGSLITFCISVMYHWRHCGKELEVKCWLCLDISCCGLLLLLGFAAGVPMGFHCYPELQKGYMLQAVTVALAAVCAFAFETPATRGRFSSPTLILGGISALWPALHWLMISTAGRQAAGGWLLVVIVCGILATLFYTKSIPECFAPGRFDLLCNSHQLWHVFIYGAIAAYAEALIAVFKLTASSSFCQ</sequence>
<proteinExistence type="inferred from homology"/>
<dbReference type="Pfam" id="PF03006">
    <property type="entry name" value="HlyIII"/>
    <property type="match status" value="1"/>
</dbReference>
<accession>A0ABP0MPH2</accession>
<dbReference type="Proteomes" id="UP001642484">
    <property type="component" value="Unassembled WGS sequence"/>
</dbReference>
<feature type="transmembrane region" description="Helical" evidence="6">
    <location>
        <begin position="190"/>
        <end position="207"/>
    </location>
</feature>
<evidence type="ECO:0000256" key="1">
    <source>
        <dbReference type="ARBA" id="ARBA00004141"/>
    </source>
</evidence>
<dbReference type="PANTHER" id="PTHR20855">
    <property type="entry name" value="ADIPOR/PROGESTIN RECEPTOR-RELATED"/>
    <property type="match status" value="1"/>
</dbReference>
<keyword evidence="3 6" id="KW-0812">Transmembrane</keyword>
<comment type="subcellular location">
    <subcellularLocation>
        <location evidence="1">Membrane</location>
        <topology evidence="1">Multi-pass membrane protein</topology>
    </subcellularLocation>
</comment>
<dbReference type="InterPro" id="IPR004254">
    <property type="entry name" value="AdipoR/HlyIII-related"/>
</dbReference>
<organism evidence="7 8">
    <name type="scientific">Durusdinium trenchii</name>
    <dbReference type="NCBI Taxonomy" id="1381693"/>
    <lineage>
        <taxon>Eukaryota</taxon>
        <taxon>Sar</taxon>
        <taxon>Alveolata</taxon>
        <taxon>Dinophyceae</taxon>
        <taxon>Suessiales</taxon>
        <taxon>Symbiodiniaceae</taxon>
        <taxon>Durusdinium</taxon>
    </lineage>
</organism>
<feature type="transmembrane region" description="Helical" evidence="6">
    <location>
        <begin position="219"/>
        <end position="238"/>
    </location>
</feature>
<keyword evidence="8" id="KW-1185">Reference proteome</keyword>
<keyword evidence="4 6" id="KW-1133">Transmembrane helix</keyword>
<evidence type="ECO:0000313" key="7">
    <source>
        <dbReference type="EMBL" id="CAK9053398.1"/>
    </source>
</evidence>
<evidence type="ECO:0000256" key="6">
    <source>
        <dbReference type="SAM" id="Phobius"/>
    </source>
</evidence>
<reference evidence="7 8" key="1">
    <citation type="submission" date="2024-02" db="EMBL/GenBank/DDBJ databases">
        <authorList>
            <person name="Chen Y."/>
            <person name="Shah S."/>
            <person name="Dougan E. K."/>
            <person name="Thang M."/>
            <person name="Chan C."/>
        </authorList>
    </citation>
    <scope>NUCLEOTIDE SEQUENCE [LARGE SCALE GENOMIC DNA]</scope>
</reference>
<feature type="transmembrane region" description="Helical" evidence="6">
    <location>
        <begin position="120"/>
        <end position="144"/>
    </location>
</feature>
<dbReference type="PANTHER" id="PTHR20855:SF52">
    <property type="entry name" value="ADIPONECTIN RECEPTOR PROTEIN"/>
    <property type="match status" value="1"/>
</dbReference>
<keyword evidence="5 6" id="KW-0472">Membrane</keyword>
<evidence type="ECO:0000256" key="4">
    <source>
        <dbReference type="ARBA" id="ARBA00022989"/>
    </source>
</evidence>
<evidence type="ECO:0000256" key="5">
    <source>
        <dbReference type="ARBA" id="ARBA00023136"/>
    </source>
</evidence>
<feature type="transmembrane region" description="Helical" evidence="6">
    <location>
        <begin position="286"/>
        <end position="306"/>
    </location>
</feature>
<evidence type="ECO:0000256" key="2">
    <source>
        <dbReference type="ARBA" id="ARBA00007018"/>
    </source>
</evidence>
<dbReference type="EMBL" id="CAXAMN010018891">
    <property type="protein sequence ID" value="CAK9053398.1"/>
    <property type="molecule type" value="Genomic_DNA"/>
</dbReference>
<evidence type="ECO:0000256" key="3">
    <source>
        <dbReference type="ARBA" id="ARBA00022692"/>
    </source>
</evidence>
<name>A0ABP0MPH2_9DINO</name>
<feature type="transmembrane region" description="Helical" evidence="6">
    <location>
        <begin position="244"/>
        <end position="265"/>
    </location>
</feature>
<gene>
    <name evidence="7" type="ORF">CCMP2556_LOCUS26854</name>
</gene>
<comment type="caution">
    <text evidence="7">The sequence shown here is derived from an EMBL/GenBank/DDBJ whole genome shotgun (WGS) entry which is preliminary data.</text>
</comment>
<comment type="similarity">
    <text evidence="2">Belongs to the ADIPOR family.</text>
</comment>